<dbReference type="BioCyc" id="ECOL478008-HMP:G76-483121-MONOMER"/>
<name>A0A0H3PJQ5_ECO5C</name>
<dbReference type="RefSeq" id="WP_000017595.1">
    <property type="nucleotide sequence ID" value="NZ_ABHU01000020.1"/>
</dbReference>
<dbReference type="InterPro" id="IPR019690">
    <property type="entry name" value="DUF2569"/>
</dbReference>
<dbReference type="EMBL" id="ABHU01000020">
    <property type="protein sequence ID" value="EDU89570.1"/>
    <property type="molecule type" value="Genomic_DNA"/>
</dbReference>
<evidence type="ECO:0008006" key="4">
    <source>
        <dbReference type="Google" id="ProtNLM"/>
    </source>
</evidence>
<feature type="transmembrane region" description="Helical" evidence="1">
    <location>
        <begin position="114"/>
        <end position="135"/>
    </location>
</feature>
<gene>
    <name evidence="2" type="ORF">ECH7EC869_5882</name>
</gene>
<keyword evidence="1" id="KW-0472">Membrane</keyword>
<feature type="transmembrane region" description="Helical" evidence="1">
    <location>
        <begin position="40"/>
        <end position="67"/>
    </location>
</feature>
<proteinExistence type="predicted"/>
<evidence type="ECO:0000313" key="3">
    <source>
        <dbReference type="Proteomes" id="UP000004641"/>
    </source>
</evidence>
<keyword evidence="1" id="KW-0812">Transmembrane</keyword>
<accession>A0A0H3PJQ5</accession>
<evidence type="ECO:0000256" key="1">
    <source>
        <dbReference type="SAM" id="Phobius"/>
    </source>
</evidence>
<sequence>MSHDAEKKIRLCIQCENEALKDSDFCAVCEEREFKKIRGWLYLPAIGLVLTILANMISINFTIRFLMENIAQIGHAQKGILFFELFAFIGMFSYGIFVSSLFFRKKRQLPHHYIALVGIGTIFVAVDLLLGHIYLDVPYVFDTVKPLVRNVFSACIWIPYFIVSERVKRTFVK</sequence>
<keyword evidence="1" id="KW-1133">Transmembrane helix</keyword>
<dbReference type="AlphaFoldDB" id="A0A0H3PJQ5"/>
<dbReference type="Proteomes" id="UP000004641">
    <property type="component" value="Unassembled WGS sequence"/>
</dbReference>
<reference evidence="2 3" key="1">
    <citation type="journal article" date="2011" name="Appl. Environ. Microbiol.">
        <title>Genome signatures of Escherichia coli O157:H7 isolates from the bovine host reservoir.</title>
        <authorList>
            <person name="Eppinger M."/>
            <person name="Mammel M.K."/>
            <person name="Leclerc J.E."/>
            <person name="Ravel J."/>
            <person name="Cebula T.A."/>
        </authorList>
    </citation>
    <scope>NUCLEOTIDE SEQUENCE [LARGE SCALE GENOMIC DNA]</scope>
    <source>
        <strain evidence="2 3">EC869</strain>
    </source>
</reference>
<feature type="transmembrane region" description="Helical" evidence="1">
    <location>
        <begin position="79"/>
        <end position="102"/>
    </location>
</feature>
<dbReference type="Pfam" id="PF10754">
    <property type="entry name" value="DUF2569"/>
    <property type="match status" value="1"/>
</dbReference>
<protein>
    <recommendedName>
        <fullName evidence="4">DUF2569 domain-containing protein</fullName>
    </recommendedName>
</protein>
<organism evidence="2 3">
    <name type="scientific">Escherichia coli O157:H7 (strain EC869)</name>
    <dbReference type="NCBI Taxonomy" id="478008"/>
    <lineage>
        <taxon>Bacteria</taxon>
        <taxon>Pseudomonadati</taxon>
        <taxon>Pseudomonadota</taxon>
        <taxon>Gammaproteobacteria</taxon>
        <taxon>Enterobacterales</taxon>
        <taxon>Enterobacteriaceae</taxon>
        <taxon>Escherichia</taxon>
    </lineage>
</organism>
<evidence type="ECO:0000313" key="2">
    <source>
        <dbReference type="EMBL" id="EDU89570.1"/>
    </source>
</evidence>
<comment type="caution">
    <text evidence="2">The sequence shown here is derived from an EMBL/GenBank/DDBJ whole genome shotgun (WGS) entry which is preliminary data.</text>
</comment>
<feature type="transmembrane region" description="Helical" evidence="1">
    <location>
        <begin position="147"/>
        <end position="163"/>
    </location>
</feature>